<feature type="transmembrane region" description="Helical" evidence="1">
    <location>
        <begin position="12"/>
        <end position="31"/>
    </location>
</feature>
<reference evidence="2 3" key="1">
    <citation type="submission" date="2018-04" db="EMBL/GenBank/DDBJ databases">
        <title>Flavobacterium sp. nov., isolated from glacier ice.</title>
        <authorList>
            <person name="Liu Q."/>
            <person name="Xin Y.-H."/>
        </authorList>
    </citation>
    <scope>NUCLEOTIDE SEQUENCE [LARGE SCALE GENOMIC DNA]</scope>
    <source>
        <strain evidence="2 3">LB2P30</strain>
    </source>
</reference>
<dbReference type="EMBL" id="QCZH01000006">
    <property type="protein sequence ID" value="PWA09512.1"/>
    <property type="molecule type" value="Genomic_DNA"/>
</dbReference>
<comment type="caution">
    <text evidence="2">The sequence shown here is derived from an EMBL/GenBank/DDBJ whole genome shotgun (WGS) entry which is preliminary data.</text>
</comment>
<keyword evidence="3" id="KW-1185">Reference proteome</keyword>
<proteinExistence type="predicted"/>
<dbReference type="OrthoDB" id="1368902at2"/>
<dbReference type="RefSeq" id="WP_116762140.1">
    <property type="nucleotide sequence ID" value="NZ_QCZH01000006.1"/>
</dbReference>
<evidence type="ECO:0000313" key="2">
    <source>
        <dbReference type="EMBL" id="PWA09512.1"/>
    </source>
</evidence>
<dbReference type="Proteomes" id="UP000245618">
    <property type="component" value="Unassembled WGS sequence"/>
</dbReference>
<keyword evidence="1" id="KW-0812">Transmembrane</keyword>
<gene>
    <name evidence="2" type="ORF">DB891_07460</name>
</gene>
<organism evidence="2 3">
    <name type="scientific">Flavobacterium laiguense</name>
    <dbReference type="NCBI Taxonomy" id="2169409"/>
    <lineage>
        <taxon>Bacteria</taxon>
        <taxon>Pseudomonadati</taxon>
        <taxon>Bacteroidota</taxon>
        <taxon>Flavobacteriia</taxon>
        <taxon>Flavobacteriales</taxon>
        <taxon>Flavobacteriaceae</taxon>
        <taxon>Flavobacterium</taxon>
    </lineage>
</organism>
<feature type="transmembrane region" description="Helical" evidence="1">
    <location>
        <begin position="43"/>
        <end position="63"/>
    </location>
</feature>
<dbReference type="AlphaFoldDB" id="A0A2U1JWK7"/>
<protein>
    <submittedName>
        <fullName evidence="2">Uncharacterized protein</fullName>
    </submittedName>
</protein>
<name>A0A2U1JWK7_9FLAO</name>
<accession>A0A2U1JWK7</accession>
<keyword evidence="1" id="KW-0472">Membrane</keyword>
<evidence type="ECO:0000313" key="3">
    <source>
        <dbReference type="Proteomes" id="UP000245618"/>
    </source>
</evidence>
<evidence type="ECO:0000256" key="1">
    <source>
        <dbReference type="SAM" id="Phobius"/>
    </source>
</evidence>
<keyword evidence="1" id="KW-1133">Transmembrane helix</keyword>
<sequence length="112" mass="13018">MKETLINNIKYYQDYILFLLVVLAGIFIKIYNAVLKGKKPTLSFILAEGIISFFVAISVYALFDQFLHCNRMFTYMVCAWGGFKSTLFHDKLEELISTIFESLRISIKSKRI</sequence>